<reference evidence="3" key="1">
    <citation type="submission" date="2023-01" db="EMBL/GenBank/DDBJ databases">
        <title>The growth and conidiation of Purpureocillium lavendulum are regulated by nitrogen source and histone H3K14 acetylation.</title>
        <authorList>
            <person name="Tang P."/>
            <person name="Han J."/>
            <person name="Zhang C."/>
            <person name="Tang P."/>
            <person name="Qi F."/>
            <person name="Zhang K."/>
            <person name="Liang L."/>
        </authorList>
    </citation>
    <scope>NUCLEOTIDE SEQUENCE</scope>
    <source>
        <strain evidence="3">YMF1.00683</strain>
    </source>
</reference>
<protein>
    <submittedName>
        <fullName evidence="3">Glycoside hydrolase family 3</fullName>
    </submittedName>
</protein>
<comment type="caution">
    <text evidence="3">The sequence shown here is derived from an EMBL/GenBank/DDBJ whole genome shotgun (WGS) entry which is preliminary data.</text>
</comment>
<evidence type="ECO:0000256" key="1">
    <source>
        <dbReference type="SAM" id="MobiDB-lite"/>
    </source>
</evidence>
<dbReference type="GO" id="GO:0033698">
    <property type="term" value="C:Rpd3L complex"/>
    <property type="evidence" value="ECO:0007669"/>
    <property type="project" value="TreeGrafter"/>
</dbReference>
<dbReference type="Pfam" id="PF08595">
    <property type="entry name" value="RXT2_N"/>
    <property type="match status" value="1"/>
</dbReference>
<sequence length="509" mass="55953">MASQQILFAETIAGMKKAFKRKAYGAFSFPPLVASTARSPTLFAESDSDSEIENHGNRGNKLKKRARFARQGQLAPTDGPSFYKEAIDYAGVRRTIIHRNPPLIDDEGYEVNSEDDDEQVEEAETTAHELNPYADVRLEHILAPLTASTDLPTHSTLSKPFVSQTLTDLVQQSSGMARKENRSLWKVRYMWTALCGDGNWMPCETMIGLNDLNLYSDDHVARHLLTLRKANGAGTAVLDTPNGHGPSGEEVDTNNPGLVSKNHAKPTTETQDDADQSMADAASTDKQGDEPKPDDSADKQGIDKGNASNGPREAEVGNASAEKRNGTEKSEKVPKDGTKAKEAAHKTPAEEEPGDVAMKDAEPTPADGPHADDTRNGVLSALLGGSEQPFIHPLFQPPGGARPDRDVGLPESEAEDIRRLLALYVQKQEEICRSTSRLYQGLLKAERLRKDVLHWAKSEAHCGPNRDMSDGEDWYDKEEWGLSEDLKKGQDEEEEDTTTTGKKTRNRRQ</sequence>
<dbReference type="InterPro" id="IPR013904">
    <property type="entry name" value="RXT2_N"/>
</dbReference>
<evidence type="ECO:0000259" key="2">
    <source>
        <dbReference type="Pfam" id="PF08595"/>
    </source>
</evidence>
<organism evidence="3 4">
    <name type="scientific">Purpureocillium lavendulum</name>
    <dbReference type="NCBI Taxonomy" id="1247861"/>
    <lineage>
        <taxon>Eukaryota</taxon>
        <taxon>Fungi</taxon>
        <taxon>Dikarya</taxon>
        <taxon>Ascomycota</taxon>
        <taxon>Pezizomycotina</taxon>
        <taxon>Sordariomycetes</taxon>
        <taxon>Hypocreomycetidae</taxon>
        <taxon>Hypocreales</taxon>
        <taxon>Ophiocordycipitaceae</taxon>
        <taxon>Purpureocillium</taxon>
    </lineage>
</organism>
<evidence type="ECO:0000313" key="3">
    <source>
        <dbReference type="EMBL" id="KAJ6442094.1"/>
    </source>
</evidence>
<feature type="region of interest" description="Disordered" evidence="1">
    <location>
        <begin position="234"/>
        <end position="411"/>
    </location>
</feature>
<feature type="compositionally biased region" description="Basic and acidic residues" evidence="1">
    <location>
        <begin position="477"/>
        <end position="490"/>
    </location>
</feature>
<dbReference type="AlphaFoldDB" id="A0AB34FSK8"/>
<keyword evidence="3" id="KW-0378">Hydrolase</keyword>
<dbReference type="Proteomes" id="UP001163105">
    <property type="component" value="Unassembled WGS sequence"/>
</dbReference>
<dbReference type="PANTHER" id="PTHR28232:SF1">
    <property type="entry name" value="TRANSCRIPTIONAL REGULATORY PROTEIN RXT2"/>
    <property type="match status" value="1"/>
</dbReference>
<name>A0AB34FSK8_9HYPO</name>
<dbReference type="GO" id="GO:0005829">
    <property type="term" value="C:cytosol"/>
    <property type="evidence" value="ECO:0007669"/>
    <property type="project" value="TreeGrafter"/>
</dbReference>
<evidence type="ECO:0000313" key="4">
    <source>
        <dbReference type="Proteomes" id="UP001163105"/>
    </source>
</evidence>
<feature type="domain" description="Transcriptional regulatory protein RXT2 N-terminal" evidence="2">
    <location>
        <begin position="57"/>
        <end position="197"/>
    </location>
</feature>
<feature type="compositionally biased region" description="Basic and acidic residues" evidence="1">
    <location>
        <begin position="321"/>
        <end position="349"/>
    </location>
</feature>
<keyword evidence="4" id="KW-1185">Reference proteome</keyword>
<gene>
    <name evidence="3" type="ORF">O9K51_05646</name>
</gene>
<feature type="region of interest" description="Disordered" evidence="1">
    <location>
        <begin position="45"/>
        <end position="79"/>
    </location>
</feature>
<feature type="compositionally biased region" description="Basic and acidic residues" evidence="1">
    <location>
        <begin position="286"/>
        <end position="302"/>
    </location>
</feature>
<accession>A0AB34FSK8</accession>
<dbReference type="GO" id="GO:0016787">
    <property type="term" value="F:hydrolase activity"/>
    <property type="evidence" value="ECO:0007669"/>
    <property type="project" value="UniProtKB-KW"/>
</dbReference>
<feature type="region of interest" description="Disordered" evidence="1">
    <location>
        <begin position="459"/>
        <end position="509"/>
    </location>
</feature>
<dbReference type="PANTHER" id="PTHR28232">
    <property type="entry name" value="TRANSCRIPTIONAL REGULATORY PROTEIN RXT2"/>
    <property type="match status" value="1"/>
</dbReference>
<proteinExistence type="predicted"/>
<feature type="compositionally biased region" description="Low complexity" evidence="1">
    <location>
        <begin position="276"/>
        <end position="285"/>
    </location>
</feature>
<dbReference type="EMBL" id="JAQHRD010000004">
    <property type="protein sequence ID" value="KAJ6442094.1"/>
    <property type="molecule type" value="Genomic_DNA"/>
</dbReference>
<feature type="compositionally biased region" description="Basic residues" evidence="1">
    <location>
        <begin position="58"/>
        <end position="68"/>
    </location>
</feature>
<dbReference type="InterPro" id="IPR039602">
    <property type="entry name" value="Rxt2"/>
</dbReference>